<dbReference type="Proteomes" id="UP001229209">
    <property type="component" value="Unassembled WGS sequence"/>
</dbReference>
<keyword evidence="3" id="KW-1185">Reference proteome</keyword>
<organism evidence="2 3">
    <name type="scientific">Alicyclobacillus tolerans</name>
    <dbReference type="NCBI Taxonomy" id="90970"/>
    <lineage>
        <taxon>Bacteria</taxon>
        <taxon>Bacillati</taxon>
        <taxon>Bacillota</taxon>
        <taxon>Bacilli</taxon>
        <taxon>Bacillales</taxon>
        <taxon>Alicyclobacillaceae</taxon>
        <taxon>Alicyclobacillus</taxon>
    </lineage>
</organism>
<dbReference type="EMBL" id="JAURUO010000013">
    <property type="protein sequence ID" value="MDP9729383.1"/>
    <property type="molecule type" value="Genomic_DNA"/>
</dbReference>
<evidence type="ECO:0000313" key="3">
    <source>
        <dbReference type="Proteomes" id="UP001229209"/>
    </source>
</evidence>
<keyword evidence="1" id="KW-0472">Membrane</keyword>
<evidence type="ECO:0000313" key="2">
    <source>
        <dbReference type="EMBL" id="MDP9729383.1"/>
    </source>
</evidence>
<proteinExistence type="predicted"/>
<gene>
    <name evidence="2" type="ORF">J2S04_002356</name>
</gene>
<protein>
    <submittedName>
        <fullName evidence="2">Phosphatidylserine synthase</fullName>
    </submittedName>
</protein>
<evidence type="ECO:0000256" key="1">
    <source>
        <dbReference type="SAM" id="Phobius"/>
    </source>
</evidence>
<feature type="transmembrane region" description="Helical" evidence="1">
    <location>
        <begin position="97"/>
        <end position="113"/>
    </location>
</feature>
<accession>A0ABT9LYN0</accession>
<comment type="caution">
    <text evidence="2">The sequence shown here is derived from an EMBL/GenBank/DDBJ whole genome shotgun (WGS) entry which is preliminary data.</text>
</comment>
<name>A0ABT9LYN0_9BACL</name>
<dbReference type="RefSeq" id="WP_238413788.1">
    <property type="nucleotide sequence ID" value="NZ_JAURUO010000013.1"/>
</dbReference>
<keyword evidence="1" id="KW-0812">Transmembrane</keyword>
<reference evidence="2 3" key="1">
    <citation type="submission" date="2023-07" db="EMBL/GenBank/DDBJ databases">
        <title>Genomic Encyclopedia of Type Strains, Phase IV (KMG-IV): sequencing the most valuable type-strain genomes for metagenomic binning, comparative biology and taxonomic classification.</title>
        <authorList>
            <person name="Goeker M."/>
        </authorList>
    </citation>
    <scope>NUCLEOTIDE SEQUENCE [LARGE SCALE GENOMIC DNA]</scope>
    <source>
        <strain evidence="2 3">DSM 25924</strain>
    </source>
</reference>
<sequence>MAFWHMLVRLYLLIPDFSWEAHVFHTIHRVIPWYVPGMIAFGIAPASVLLILMGDQVFGKFRWFKASRYYRFVEIELWKVSYYLVWAVYIFWLPLPWPRIAFLIWAVYLYRRYRFFQWRYRTRHIRRRMWRSIMEGRLEDI</sequence>
<keyword evidence="1" id="KW-1133">Transmembrane helix</keyword>
<feature type="transmembrane region" description="Helical" evidence="1">
    <location>
        <begin position="33"/>
        <end position="52"/>
    </location>
</feature>